<keyword evidence="2" id="KW-0808">Transferase</keyword>
<dbReference type="CDD" id="cd04301">
    <property type="entry name" value="NAT_SF"/>
    <property type="match status" value="1"/>
</dbReference>
<dbReference type="Pfam" id="PF00583">
    <property type="entry name" value="Acetyltransf_1"/>
    <property type="match status" value="1"/>
</dbReference>
<gene>
    <name evidence="2" type="ORF">FC871_10830</name>
</gene>
<feature type="domain" description="N-acetyltransferase" evidence="1">
    <location>
        <begin position="1"/>
        <end position="135"/>
    </location>
</feature>
<dbReference type="Proteomes" id="UP000480039">
    <property type="component" value="Unassembled WGS sequence"/>
</dbReference>
<protein>
    <submittedName>
        <fullName evidence="2">GNAT family N-acetyltransferase</fullName>
    </submittedName>
</protein>
<organism evidence="2 3">
    <name type="scientific">Clostridium botulinum</name>
    <dbReference type="NCBI Taxonomy" id="1491"/>
    <lineage>
        <taxon>Bacteria</taxon>
        <taxon>Bacillati</taxon>
        <taxon>Bacillota</taxon>
        <taxon>Clostridia</taxon>
        <taxon>Eubacteriales</taxon>
        <taxon>Clostridiaceae</taxon>
        <taxon>Clostridium</taxon>
    </lineage>
</organism>
<name>A0A846J4V3_CLOBO</name>
<dbReference type="InterPro" id="IPR000182">
    <property type="entry name" value="GNAT_dom"/>
</dbReference>
<dbReference type="InterPro" id="IPR052829">
    <property type="entry name" value="N-acetyltransferase_domain"/>
</dbReference>
<sequence>MKIEYASELDFQFILDNDRHVSKQLIKNKLKEKEIIIAKDQDNKIIGWLRYSYFWDNTPFMNMLYINENYRNKGIGKKLVKFWEPEMKSKGYELVMTSTLSNEQAQHFYRKLGYKDAGSLLLDDEPLEIIFTKGI</sequence>
<dbReference type="EMBL" id="SWQE01000005">
    <property type="protein sequence ID" value="NFJ08958.1"/>
    <property type="molecule type" value="Genomic_DNA"/>
</dbReference>
<dbReference type="InterPro" id="IPR016181">
    <property type="entry name" value="Acyl_CoA_acyltransferase"/>
</dbReference>
<accession>A0A846J4V3</accession>
<dbReference type="PROSITE" id="PS51186">
    <property type="entry name" value="GNAT"/>
    <property type="match status" value="1"/>
</dbReference>
<evidence type="ECO:0000259" key="1">
    <source>
        <dbReference type="PROSITE" id="PS51186"/>
    </source>
</evidence>
<dbReference type="PANTHER" id="PTHR43259:SF1">
    <property type="entry name" value="N-ACETYLTRANSFERASE DOMAIN-CONTAINING PROTEIN"/>
    <property type="match status" value="1"/>
</dbReference>
<comment type="caution">
    <text evidence="2">The sequence shown here is derived from an EMBL/GenBank/DDBJ whole genome shotgun (WGS) entry which is preliminary data.</text>
</comment>
<dbReference type="Gene3D" id="3.40.630.30">
    <property type="match status" value="1"/>
</dbReference>
<dbReference type="PANTHER" id="PTHR43259">
    <property type="entry name" value="SPT10P"/>
    <property type="match status" value="1"/>
</dbReference>
<dbReference type="SUPFAM" id="SSF55729">
    <property type="entry name" value="Acyl-CoA N-acyltransferases (Nat)"/>
    <property type="match status" value="1"/>
</dbReference>
<evidence type="ECO:0000313" key="2">
    <source>
        <dbReference type="EMBL" id="NFJ08958.1"/>
    </source>
</evidence>
<evidence type="ECO:0000313" key="3">
    <source>
        <dbReference type="Proteomes" id="UP000480039"/>
    </source>
</evidence>
<dbReference type="AlphaFoldDB" id="A0A846J4V3"/>
<reference evidence="2 3" key="1">
    <citation type="submission" date="2019-04" db="EMBL/GenBank/DDBJ databases">
        <title>Genome sequencing of Clostridium botulinum Groups I-IV and Clostridium butyricum.</title>
        <authorList>
            <person name="Brunt J."/>
            <person name="Van Vliet A.H.M."/>
            <person name="Stringer S.C."/>
            <person name="Carter A.T."/>
            <person name="Peck M.W."/>
        </authorList>
    </citation>
    <scope>NUCLEOTIDE SEQUENCE [LARGE SCALE GENOMIC DNA]</scope>
    <source>
        <strain evidence="2 3">Colworth BL30</strain>
    </source>
</reference>
<dbReference type="GO" id="GO:0016747">
    <property type="term" value="F:acyltransferase activity, transferring groups other than amino-acyl groups"/>
    <property type="evidence" value="ECO:0007669"/>
    <property type="project" value="InterPro"/>
</dbReference>
<proteinExistence type="predicted"/>